<dbReference type="Proteomes" id="UP000271087">
    <property type="component" value="Unassembled WGS sequence"/>
</dbReference>
<reference evidence="1 2" key="1">
    <citation type="submission" date="2018-08" db="EMBL/GenBank/DDBJ databases">
        <authorList>
            <person name="Laetsch R D."/>
            <person name="Stevens L."/>
            <person name="Kumar S."/>
            <person name="Blaxter L. M."/>
        </authorList>
    </citation>
    <scope>NUCLEOTIDE SEQUENCE [LARGE SCALE GENOMIC DNA]</scope>
</reference>
<sequence length="16" mass="1537">MGWGERTGSGGAGRTG</sequence>
<proteinExistence type="predicted"/>
<feature type="non-terminal residue" evidence="1">
    <location>
        <position position="16"/>
    </location>
</feature>
<protein>
    <submittedName>
        <fullName evidence="1">Uncharacterized protein</fullName>
    </submittedName>
</protein>
<name>A0A3P7NEE9_ONCOC</name>
<dbReference type="EMBL" id="UYRW01020281">
    <property type="protein sequence ID" value="VDN06652.1"/>
    <property type="molecule type" value="Genomic_DNA"/>
</dbReference>
<keyword evidence="2" id="KW-1185">Reference proteome</keyword>
<evidence type="ECO:0000313" key="1">
    <source>
        <dbReference type="EMBL" id="VDN06652.1"/>
    </source>
</evidence>
<evidence type="ECO:0000313" key="2">
    <source>
        <dbReference type="Proteomes" id="UP000271087"/>
    </source>
</evidence>
<organism evidence="1 2">
    <name type="scientific">Onchocerca ochengi</name>
    <name type="common">Filarial nematode worm</name>
    <dbReference type="NCBI Taxonomy" id="42157"/>
    <lineage>
        <taxon>Eukaryota</taxon>
        <taxon>Metazoa</taxon>
        <taxon>Ecdysozoa</taxon>
        <taxon>Nematoda</taxon>
        <taxon>Chromadorea</taxon>
        <taxon>Rhabditida</taxon>
        <taxon>Spirurina</taxon>
        <taxon>Spiruromorpha</taxon>
        <taxon>Filarioidea</taxon>
        <taxon>Onchocercidae</taxon>
        <taxon>Onchocerca</taxon>
    </lineage>
</organism>
<accession>A0A3P7NEE9</accession>
<dbReference type="AlphaFoldDB" id="A0A3P7NEE9"/>
<gene>
    <name evidence="1" type="ORF">NOO_LOCUS13873</name>
</gene>